<name>A0AA87XPE6_9BURK</name>
<proteinExistence type="predicted"/>
<gene>
    <name evidence="3" type="ORF">GCM10007387_09570</name>
</gene>
<dbReference type="AlphaFoldDB" id="A0AA87XPE6"/>
<reference evidence="3" key="1">
    <citation type="journal article" date="2014" name="Int. J. Syst. Evol. Microbiol.">
        <title>Complete genome sequence of Corynebacterium casei LMG S-19264T (=DSM 44701T), isolated from a smear-ripened cheese.</title>
        <authorList>
            <consortium name="US DOE Joint Genome Institute (JGI-PGF)"/>
            <person name="Walter F."/>
            <person name="Albersmeier A."/>
            <person name="Kalinowski J."/>
            <person name="Ruckert C."/>
        </authorList>
    </citation>
    <scope>NUCLEOTIDE SEQUENCE</scope>
    <source>
        <strain evidence="3">KCTC 12343</strain>
    </source>
</reference>
<comment type="caution">
    <text evidence="3">The sequence shown here is derived from an EMBL/GenBank/DDBJ whole genome shotgun (WGS) entry which is preliminary data.</text>
</comment>
<protein>
    <recommendedName>
        <fullName evidence="5">DUF1911 domain-containing protein</fullName>
    </recommendedName>
</protein>
<reference evidence="3" key="2">
    <citation type="submission" date="2022-12" db="EMBL/GenBank/DDBJ databases">
        <authorList>
            <person name="Sun Q."/>
            <person name="Kim S."/>
        </authorList>
    </citation>
    <scope>NUCLEOTIDE SEQUENCE</scope>
    <source>
        <strain evidence="3">KCTC 12343</strain>
    </source>
</reference>
<accession>A0AA87XPE6</accession>
<dbReference type="Gene3D" id="1.10.3920.10">
    <property type="entry name" value="PA2201 C-terminal domain-like"/>
    <property type="match status" value="1"/>
</dbReference>
<dbReference type="InterPro" id="IPR028983">
    <property type="entry name" value="PA2201-like_C"/>
</dbReference>
<evidence type="ECO:0000313" key="4">
    <source>
        <dbReference type="Proteomes" id="UP000628442"/>
    </source>
</evidence>
<dbReference type="InterPro" id="IPR015025">
    <property type="entry name" value="PoNi_C"/>
</dbReference>
<dbReference type="Pfam" id="PF20335">
    <property type="entry name" value="DUF6630"/>
    <property type="match status" value="1"/>
</dbReference>
<dbReference type="SUPFAM" id="SSF140731">
    <property type="entry name" value="PA2201 C-terminal domain-like"/>
    <property type="match status" value="1"/>
</dbReference>
<sequence>MTASIAALFRQREDTAEAGFPEYPGTMRDPQGNAQRYGEYLHLLLERRRTLAADLRPHKVGHKPESRLRTLNMRLYDDPHYLVYLHAAGAGIAELEAEAARCMASLDEDSRYVREHGGEEWRGVHALAGHDRVAFGFAAIALLLVADGGLVKTFHRLVSPQYDSRNQLLDVLVKAFDPAQPVGATYAWHGASRPWTEPLLRALALPAQERPAALAAYMEKWTRLMRPHGWKPDLDTAAGKDPLFSDFAFEVALAVCGWDIDDSAFAGHPYYPRELVRHYRSTLRHGRDAWRAAGAGAGVAIHAPPLPVRSSLAASGRTGLARWIELASDGDQQATDAALAMIEGADPVDLHELVEALEEARLGIAADLKDDDSVAAQIHMLGEARALDDFTEPDGPPAGIDRCMALLCTWNDWLAERAYRLVPIDLGDDAWHAVVVRRECLEELRNLSGSLGIPLARPAELYHLE</sequence>
<dbReference type="EMBL" id="BMWV01000002">
    <property type="protein sequence ID" value="GGY30038.1"/>
    <property type="molecule type" value="Genomic_DNA"/>
</dbReference>
<dbReference type="Proteomes" id="UP000628442">
    <property type="component" value="Unassembled WGS sequence"/>
</dbReference>
<feature type="domain" description="PoNi C-terminal" evidence="1">
    <location>
        <begin position="168"/>
        <end position="275"/>
    </location>
</feature>
<evidence type="ECO:0000313" key="3">
    <source>
        <dbReference type="EMBL" id="GGY30038.1"/>
    </source>
</evidence>
<evidence type="ECO:0008006" key="5">
    <source>
        <dbReference type="Google" id="ProtNLM"/>
    </source>
</evidence>
<feature type="domain" description="DUF6630" evidence="2">
    <location>
        <begin position="321"/>
        <end position="457"/>
    </location>
</feature>
<evidence type="ECO:0000259" key="1">
    <source>
        <dbReference type="Pfam" id="PF08929"/>
    </source>
</evidence>
<dbReference type="Pfam" id="PF08929">
    <property type="entry name" value="PoNi_C"/>
    <property type="match status" value="1"/>
</dbReference>
<dbReference type="InterPro" id="IPR046582">
    <property type="entry name" value="DUF6630"/>
</dbReference>
<evidence type="ECO:0000259" key="2">
    <source>
        <dbReference type="Pfam" id="PF20335"/>
    </source>
</evidence>
<organism evidence="3 4">
    <name type="scientific">Pseudoduganella albidiflava</name>
    <dbReference type="NCBI Taxonomy" id="321983"/>
    <lineage>
        <taxon>Bacteria</taxon>
        <taxon>Pseudomonadati</taxon>
        <taxon>Pseudomonadota</taxon>
        <taxon>Betaproteobacteria</taxon>
        <taxon>Burkholderiales</taxon>
        <taxon>Oxalobacteraceae</taxon>
        <taxon>Telluria group</taxon>
        <taxon>Pseudoduganella</taxon>
    </lineage>
</organism>